<dbReference type="InterPro" id="IPR051533">
    <property type="entry name" value="WaaL-like"/>
</dbReference>
<comment type="caution">
    <text evidence="8">The sequence shown here is derived from an EMBL/GenBank/DDBJ whole genome shotgun (WGS) entry which is preliminary data.</text>
</comment>
<feature type="transmembrane region" description="Helical" evidence="6">
    <location>
        <begin position="189"/>
        <end position="206"/>
    </location>
</feature>
<dbReference type="Pfam" id="PF04932">
    <property type="entry name" value="Wzy_C"/>
    <property type="match status" value="1"/>
</dbReference>
<organism evidence="8 9">
    <name type="scientific">Austwickia chelonae NBRC 105200</name>
    <dbReference type="NCBI Taxonomy" id="1184607"/>
    <lineage>
        <taxon>Bacteria</taxon>
        <taxon>Bacillati</taxon>
        <taxon>Actinomycetota</taxon>
        <taxon>Actinomycetes</taxon>
        <taxon>Micrococcales</taxon>
        <taxon>Dermatophilaceae</taxon>
        <taxon>Austwickia</taxon>
    </lineage>
</organism>
<dbReference type="GO" id="GO:0016020">
    <property type="term" value="C:membrane"/>
    <property type="evidence" value="ECO:0007669"/>
    <property type="project" value="UniProtKB-SubCell"/>
</dbReference>
<dbReference type="Proteomes" id="UP000008495">
    <property type="component" value="Unassembled WGS sequence"/>
</dbReference>
<feature type="transmembrane region" description="Helical" evidence="6">
    <location>
        <begin position="54"/>
        <end position="73"/>
    </location>
</feature>
<feature type="transmembrane region" description="Helical" evidence="6">
    <location>
        <begin position="112"/>
        <end position="129"/>
    </location>
</feature>
<feature type="transmembrane region" description="Helical" evidence="6">
    <location>
        <begin position="141"/>
        <end position="159"/>
    </location>
</feature>
<feature type="transmembrane region" description="Helical" evidence="6">
    <location>
        <begin position="262"/>
        <end position="279"/>
    </location>
</feature>
<evidence type="ECO:0000313" key="8">
    <source>
        <dbReference type="EMBL" id="GAB78146.1"/>
    </source>
</evidence>
<evidence type="ECO:0000313" key="9">
    <source>
        <dbReference type="Proteomes" id="UP000008495"/>
    </source>
</evidence>
<dbReference type="RefSeq" id="WP_006502900.1">
    <property type="nucleotide sequence ID" value="NZ_BAGZ01000008.1"/>
</dbReference>
<feature type="transmembrane region" description="Helical" evidence="6">
    <location>
        <begin position="433"/>
        <end position="454"/>
    </location>
</feature>
<sequence>MISRNATPSDDGTGLTGKIMNRYPIAQKALIAVPLLAFAGPFASVVPGASGFPYFYRILWAVGLIIAVPLFLMEVRRRTLPMAYSVMVLCWTVWAPLTLMWSPAPSTGRTEILAGTMAMWGSWVVLVLTRGSSRSVRLLRHGWVLAFVVTMLFVIWEFFTGRHLGEVTGVQEWTYSVYSVAGLDTNPNGLSNFMVAVVAVLCAQLVREVGGHRPHRNRIDAAENDIAAPPPVAANTRTWRIVAIFGCLLLAGFTVYLTGSRAGALALMMLFVATAIWCLPTRRFLVPVALIVLTVGMPLLQDSDLNRVRPERVTDQASRPNKSGRYQDNISADKKQADVASADKLRLNLTALGLRYVSENPVHGAGAGAALTLVAQDPDYQPGVPAAKKHVLNLHNTYLEIAVNYGLIGLLPIVAVILLSLQRLLRIRPLRQWWPDPLVFEGLGILLALAVTSVITSSSIGTPTFWLLGAYAAALAWNYEHVTRQADAASEAAPAVLAHPEPTER</sequence>
<gene>
    <name evidence="8" type="ORF">AUCHE_08_03910</name>
</gene>
<dbReference type="AlphaFoldDB" id="K6UMI5"/>
<feature type="transmembrane region" description="Helical" evidence="6">
    <location>
        <begin position="284"/>
        <end position="301"/>
    </location>
</feature>
<dbReference type="OrthoDB" id="5114120at2"/>
<evidence type="ECO:0000256" key="6">
    <source>
        <dbReference type="SAM" id="Phobius"/>
    </source>
</evidence>
<feature type="domain" description="O-antigen ligase-related" evidence="7">
    <location>
        <begin position="248"/>
        <end position="412"/>
    </location>
</feature>
<feature type="transmembrane region" description="Helical" evidence="6">
    <location>
        <begin position="29"/>
        <end position="48"/>
    </location>
</feature>
<keyword evidence="3 6" id="KW-1133">Transmembrane helix</keyword>
<evidence type="ECO:0000259" key="7">
    <source>
        <dbReference type="Pfam" id="PF04932"/>
    </source>
</evidence>
<keyword evidence="4 6" id="KW-0472">Membrane</keyword>
<feature type="transmembrane region" description="Helical" evidence="6">
    <location>
        <begin position="460"/>
        <end position="479"/>
    </location>
</feature>
<evidence type="ECO:0000256" key="3">
    <source>
        <dbReference type="ARBA" id="ARBA00022989"/>
    </source>
</evidence>
<feature type="transmembrane region" description="Helical" evidence="6">
    <location>
        <begin position="238"/>
        <end position="256"/>
    </location>
</feature>
<comment type="subcellular location">
    <subcellularLocation>
        <location evidence="1">Membrane</location>
        <topology evidence="1">Multi-pass membrane protein</topology>
    </subcellularLocation>
</comment>
<protein>
    <recommendedName>
        <fullName evidence="7">O-antigen ligase-related domain-containing protein</fullName>
    </recommendedName>
</protein>
<keyword evidence="2 6" id="KW-0812">Transmembrane</keyword>
<evidence type="ECO:0000256" key="1">
    <source>
        <dbReference type="ARBA" id="ARBA00004141"/>
    </source>
</evidence>
<feature type="transmembrane region" description="Helical" evidence="6">
    <location>
        <begin position="80"/>
        <end position="100"/>
    </location>
</feature>
<feature type="compositionally biased region" description="Polar residues" evidence="5">
    <location>
        <begin position="315"/>
        <end position="330"/>
    </location>
</feature>
<name>K6UMI5_9MICO</name>
<evidence type="ECO:0000256" key="2">
    <source>
        <dbReference type="ARBA" id="ARBA00022692"/>
    </source>
</evidence>
<dbReference type="STRING" id="100225.SAMN05421595_0667"/>
<dbReference type="InterPro" id="IPR007016">
    <property type="entry name" value="O-antigen_ligase-rel_domated"/>
</dbReference>
<dbReference type="PANTHER" id="PTHR37422:SF13">
    <property type="entry name" value="LIPOPOLYSACCHARIDE BIOSYNTHESIS PROTEIN PA4999-RELATED"/>
    <property type="match status" value="1"/>
</dbReference>
<dbReference type="PANTHER" id="PTHR37422">
    <property type="entry name" value="TEICHURONIC ACID BIOSYNTHESIS PROTEIN TUAE"/>
    <property type="match status" value="1"/>
</dbReference>
<dbReference type="EMBL" id="BAGZ01000008">
    <property type="protein sequence ID" value="GAB78146.1"/>
    <property type="molecule type" value="Genomic_DNA"/>
</dbReference>
<feature type="transmembrane region" description="Helical" evidence="6">
    <location>
        <begin position="402"/>
        <end position="421"/>
    </location>
</feature>
<proteinExistence type="predicted"/>
<keyword evidence="9" id="KW-1185">Reference proteome</keyword>
<evidence type="ECO:0000256" key="5">
    <source>
        <dbReference type="SAM" id="MobiDB-lite"/>
    </source>
</evidence>
<reference evidence="8 9" key="1">
    <citation type="submission" date="2012-08" db="EMBL/GenBank/DDBJ databases">
        <title>Whole genome shotgun sequence of Austwickia chelonae NBRC 105200.</title>
        <authorList>
            <person name="Yoshida I."/>
            <person name="Hosoyama A."/>
            <person name="Tsuchikane K."/>
            <person name="Katsumata H."/>
            <person name="Ando Y."/>
            <person name="Ohji S."/>
            <person name="Hamada M."/>
            <person name="Tamura T."/>
            <person name="Yamazoe A."/>
            <person name="Yamazaki S."/>
            <person name="Fujita N."/>
        </authorList>
    </citation>
    <scope>NUCLEOTIDE SEQUENCE [LARGE SCALE GENOMIC DNA]</scope>
    <source>
        <strain evidence="8 9">NBRC 105200</strain>
    </source>
</reference>
<feature type="region of interest" description="Disordered" evidence="5">
    <location>
        <begin position="310"/>
        <end position="335"/>
    </location>
</feature>
<evidence type="ECO:0000256" key="4">
    <source>
        <dbReference type="ARBA" id="ARBA00023136"/>
    </source>
</evidence>
<accession>K6UMI5</accession>